<reference evidence="2 7" key="3">
    <citation type="submission" date="2020-04" db="EMBL/GenBank/DDBJ databases">
        <authorList>
            <person name="Hitch T.C.A."/>
            <person name="Wylensek D."/>
            <person name="Clavel T."/>
        </authorList>
    </citation>
    <scope>NUCLEOTIDE SEQUENCE [LARGE SCALE GENOMIC DNA]</scope>
    <source>
        <strain evidence="2 7">BSM-383-APC-22F</strain>
    </source>
</reference>
<sequence length="105" mass="12010">MVQKGTTKKHNRKRRKLRQLRPEKLLILAFALSCVFYCFSKIGLNSYNITLSVEEQKLASQVAEKQDEVHSLKTDISALQDKNKMLGLAGDDLNENQDNVYVINN</sequence>
<dbReference type="EMBL" id="JAQLXO010000008">
    <property type="protein sequence ID" value="MDB7982422.1"/>
    <property type="molecule type" value="Genomic_DNA"/>
</dbReference>
<accession>A0A380LPA9</accession>
<dbReference type="Proteomes" id="UP000260721">
    <property type="component" value="Unassembled WGS sequence"/>
</dbReference>
<keyword evidence="4" id="KW-0132">Cell division</keyword>
<dbReference type="Proteomes" id="UP000540014">
    <property type="component" value="Unassembled WGS sequence"/>
</dbReference>
<evidence type="ECO:0000313" key="5">
    <source>
        <dbReference type="Proteomes" id="UP000255523"/>
    </source>
</evidence>
<evidence type="ECO:0000313" key="4">
    <source>
        <dbReference type="EMBL" id="SUO05093.1"/>
    </source>
</evidence>
<dbReference type="STRING" id="1123313.GCA_000420345_00868"/>
<dbReference type="OrthoDB" id="1770778at2"/>
<dbReference type="RefSeq" id="WP_022789733.1">
    <property type="nucleotide sequence ID" value="NZ_CALCIP010000008.1"/>
</dbReference>
<reference evidence="4 5" key="1">
    <citation type="submission" date="2018-06" db="EMBL/GenBank/DDBJ databases">
        <authorList>
            <consortium name="Pathogen Informatics"/>
            <person name="Doyle S."/>
        </authorList>
    </citation>
    <scope>NUCLEOTIDE SEQUENCE [LARGE SCALE GENOMIC DNA]</scope>
    <source>
        <strain evidence="4 5">NCTC11087</strain>
    </source>
</reference>
<evidence type="ECO:0000313" key="2">
    <source>
        <dbReference type="EMBL" id="NME44829.1"/>
    </source>
</evidence>
<dbReference type="EMBL" id="QUSK01000005">
    <property type="protein sequence ID" value="RGD77476.1"/>
    <property type="molecule type" value="Genomic_DNA"/>
</dbReference>
<dbReference type="Proteomes" id="UP000255523">
    <property type="component" value="Unassembled WGS sequence"/>
</dbReference>
<evidence type="ECO:0000313" key="7">
    <source>
        <dbReference type="Proteomes" id="UP000540014"/>
    </source>
</evidence>
<gene>
    <name evidence="3" type="ORF">DXC78_02955</name>
    <name evidence="2" type="ORF">HF861_08025</name>
    <name evidence="4" type="ORF">NCTC11087_02028</name>
    <name evidence="1" type="ORF">PND82_06300</name>
</gene>
<keyword evidence="5" id="KW-1185">Reference proteome</keyword>
<evidence type="ECO:0000313" key="6">
    <source>
        <dbReference type="Proteomes" id="UP000260721"/>
    </source>
</evidence>
<organism evidence="4 5">
    <name type="scientific">Faecalicoccus pleomorphus</name>
    <dbReference type="NCBI Taxonomy" id="1323"/>
    <lineage>
        <taxon>Bacteria</taxon>
        <taxon>Bacillati</taxon>
        <taxon>Bacillota</taxon>
        <taxon>Erysipelotrichia</taxon>
        <taxon>Erysipelotrichales</taxon>
        <taxon>Erysipelotrichaceae</taxon>
        <taxon>Faecalicoccus</taxon>
    </lineage>
</organism>
<dbReference type="GeneID" id="77462959"/>
<dbReference type="EMBL" id="JABAFR010000018">
    <property type="protein sequence ID" value="NME44829.1"/>
    <property type="molecule type" value="Genomic_DNA"/>
</dbReference>
<dbReference type="AlphaFoldDB" id="A0A380LPA9"/>
<name>A0A380LPA9_9FIRM</name>
<proteinExistence type="predicted"/>
<dbReference type="EMBL" id="UHFX01000003">
    <property type="protein sequence ID" value="SUO05093.1"/>
    <property type="molecule type" value="Genomic_DNA"/>
</dbReference>
<dbReference type="GO" id="GO:0051301">
    <property type="term" value="P:cell division"/>
    <property type="evidence" value="ECO:0007669"/>
    <property type="project" value="UniProtKB-KW"/>
</dbReference>
<protein>
    <submittedName>
        <fullName evidence="4">Protein required for the initiation of cell division</fullName>
    </submittedName>
</protein>
<keyword evidence="4" id="KW-0131">Cell cycle</keyword>
<dbReference type="Proteomes" id="UP001212981">
    <property type="component" value="Unassembled WGS sequence"/>
</dbReference>
<evidence type="ECO:0000313" key="1">
    <source>
        <dbReference type="EMBL" id="MDB7982422.1"/>
    </source>
</evidence>
<reference evidence="1" key="4">
    <citation type="submission" date="2023-01" db="EMBL/GenBank/DDBJ databases">
        <title>Human gut microbiome strain richness.</title>
        <authorList>
            <person name="Chen-Liaw A."/>
        </authorList>
    </citation>
    <scope>NUCLEOTIDE SEQUENCE</scope>
    <source>
        <strain evidence="1">D8_m1001271B151109d0_201107</strain>
    </source>
</reference>
<reference evidence="3 6" key="2">
    <citation type="submission" date="2018-08" db="EMBL/GenBank/DDBJ databases">
        <title>A genome reference for cultivated species of the human gut microbiota.</title>
        <authorList>
            <person name="Zou Y."/>
            <person name="Xue W."/>
            <person name="Luo G."/>
        </authorList>
    </citation>
    <scope>NUCLEOTIDE SEQUENCE [LARGE SCALE GENOMIC DNA]</scope>
    <source>
        <strain evidence="3 6">TF08-11</strain>
    </source>
</reference>
<evidence type="ECO:0000313" key="3">
    <source>
        <dbReference type="EMBL" id="RGD77476.1"/>
    </source>
</evidence>